<dbReference type="Proteomes" id="UP000034835">
    <property type="component" value="Unassembled WGS sequence"/>
</dbReference>
<organism evidence="2 3">
    <name type="scientific">Candidatus Collierbacteria bacterium GW2011_GWB1_44_6</name>
    <dbReference type="NCBI Taxonomy" id="1618384"/>
    <lineage>
        <taxon>Bacteria</taxon>
        <taxon>Candidatus Collieribacteriota</taxon>
    </lineage>
</organism>
<accession>A0A0G1JQU6</accession>
<proteinExistence type="predicted"/>
<evidence type="ECO:0000313" key="2">
    <source>
        <dbReference type="EMBL" id="KKT73805.1"/>
    </source>
</evidence>
<gene>
    <name evidence="2" type="ORF">UW68_C0001G0001</name>
</gene>
<comment type="caution">
    <text evidence="2">The sequence shown here is derived from an EMBL/GenBank/DDBJ whole genome shotgun (WGS) entry which is preliminary data.</text>
</comment>
<feature type="signal peptide" evidence="1">
    <location>
        <begin position="1"/>
        <end position="21"/>
    </location>
</feature>
<protein>
    <submittedName>
        <fullName evidence="2">Uncharacterized protein</fullName>
    </submittedName>
</protein>
<feature type="chain" id="PRO_5002537898" evidence="1">
    <location>
        <begin position="22"/>
        <end position="61"/>
    </location>
</feature>
<dbReference type="STRING" id="1618384.UW68_C0001G0001"/>
<dbReference type="EMBL" id="LCJG01000001">
    <property type="protein sequence ID" value="KKT73805.1"/>
    <property type="molecule type" value="Genomic_DNA"/>
</dbReference>
<dbReference type="AlphaFoldDB" id="A0A0G1JQU6"/>
<name>A0A0G1JQU6_9BACT</name>
<reference evidence="2 3" key="1">
    <citation type="journal article" date="2015" name="Nature">
        <title>rRNA introns, odd ribosomes, and small enigmatic genomes across a large radiation of phyla.</title>
        <authorList>
            <person name="Brown C.T."/>
            <person name="Hug L.A."/>
            <person name="Thomas B.C."/>
            <person name="Sharon I."/>
            <person name="Castelle C.J."/>
            <person name="Singh A."/>
            <person name="Wilkins M.J."/>
            <person name="Williams K.H."/>
            <person name="Banfield J.F."/>
        </authorList>
    </citation>
    <scope>NUCLEOTIDE SEQUENCE [LARGE SCALE GENOMIC DNA]</scope>
</reference>
<keyword evidence="1" id="KW-0732">Signal</keyword>
<evidence type="ECO:0000313" key="3">
    <source>
        <dbReference type="Proteomes" id="UP000034835"/>
    </source>
</evidence>
<evidence type="ECO:0000256" key="1">
    <source>
        <dbReference type="SAM" id="SignalP"/>
    </source>
</evidence>
<feature type="non-terminal residue" evidence="2">
    <location>
        <position position="61"/>
    </location>
</feature>
<sequence>MKTIFKTLFVLAIVATSALLALKPDRVAAENQYCGPFQFSDVAVNGLPDGAVGHIDNYSFE</sequence>